<accession>A0A814A7X6</accession>
<reference evidence="1" key="1">
    <citation type="submission" date="2021-02" db="EMBL/GenBank/DDBJ databases">
        <authorList>
            <person name="Nowell W R."/>
        </authorList>
    </citation>
    <scope>NUCLEOTIDE SEQUENCE</scope>
</reference>
<protein>
    <recommendedName>
        <fullName evidence="4">Endonuclease/exonuclease/phosphatase domain-containing protein</fullName>
    </recommendedName>
</protein>
<organism evidence="1 3">
    <name type="scientific">Rotaria sordida</name>
    <dbReference type="NCBI Taxonomy" id="392033"/>
    <lineage>
        <taxon>Eukaryota</taxon>
        <taxon>Metazoa</taxon>
        <taxon>Spiralia</taxon>
        <taxon>Gnathifera</taxon>
        <taxon>Rotifera</taxon>
        <taxon>Eurotatoria</taxon>
        <taxon>Bdelloidea</taxon>
        <taxon>Philodinida</taxon>
        <taxon>Philodinidae</taxon>
        <taxon>Rotaria</taxon>
    </lineage>
</organism>
<dbReference type="OrthoDB" id="9992396at2759"/>
<dbReference type="SUPFAM" id="SSF56219">
    <property type="entry name" value="DNase I-like"/>
    <property type="match status" value="1"/>
</dbReference>
<comment type="caution">
    <text evidence="1">The sequence shown here is derived from an EMBL/GenBank/DDBJ whole genome shotgun (WGS) entry which is preliminary data.</text>
</comment>
<evidence type="ECO:0008006" key="4">
    <source>
        <dbReference type="Google" id="ProtNLM"/>
    </source>
</evidence>
<dbReference type="InterPro" id="IPR036691">
    <property type="entry name" value="Endo/exonu/phosph_ase_sf"/>
</dbReference>
<dbReference type="Gene3D" id="3.60.10.10">
    <property type="entry name" value="Endonuclease/exonuclease/phosphatase"/>
    <property type="match status" value="1"/>
</dbReference>
<name>A0A814A7X6_9BILA</name>
<gene>
    <name evidence="2" type="ORF">OTI717_LOCUS29474</name>
    <name evidence="1" type="ORF">RFH988_LOCUS9378</name>
</gene>
<proteinExistence type="predicted"/>
<evidence type="ECO:0000313" key="1">
    <source>
        <dbReference type="EMBL" id="CAF0908894.1"/>
    </source>
</evidence>
<evidence type="ECO:0000313" key="2">
    <source>
        <dbReference type="EMBL" id="CAF4009676.1"/>
    </source>
</evidence>
<dbReference type="Proteomes" id="UP000663823">
    <property type="component" value="Unassembled WGS sequence"/>
</dbReference>
<sequence>MASLMKWSVPETIGIAINKSQQEFVVISWNVLHMIHEINYVYDSSPVINRYSINNDWSNEKLRLNDITKTLSELLIKHSTMECFICLQEVPGDLLPMLHEMFDSHANSTLASKPIMHIQTYSRKPRIRGRQGSSVYIDSNESLVTIHYNPDIISTEKATGLENEKKSVLCNDQVLWTPCPTDPGKGALTITTTSGLSVVNAHVPYNNQAASLLLRNILWPENNNPFVFVGDINRDSKAFMNIIAKITVRKPSFSLLFPITTRKPTRVGLRPDGTLYKVWIDHYLVSTSLKHLAISPAVVYDDVGDISDHYPILLQFKNI</sequence>
<dbReference type="Proteomes" id="UP000663882">
    <property type="component" value="Unassembled WGS sequence"/>
</dbReference>
<dbReference type="EMBL" id="CAJOAX010007440">
    <property type="protein sequence ID" value="CAF4009676.1"/>
    <property type="molecule type" value="Genomic_DNA"/>
</dbReference>
<dbReference type="AlphaFoldDB" id="A0A814A7X6"/>
<evidence type="ECO:0000313" key="3">
    <source>
        <dbReference type="Proteomes" id="UP000663882"/>
    </source>
</evidence>
<dbReference type="EMBL" id="CAJNOO010000332">
    <property type="protein sequence ID" value="CAF0908894.1"/>
    <property type="molecule type" value="Genomic_DNA"/>
</dbReference>